<keyword evidence="2" id="KW-1185">Reference proteome</keyword>
<dbReference type="RefSeq" id="WP_205043116.1">
    <property type="nucleotide sequence ID" value="NZ_CAJVAX010000017.1"/>
</dbReference>
<evidence type="ECO:0000313" key="2">
    <source>
        <dbReference type="Proteomes" id="UP001153328"/>
    </source>
</evidence>
<name>A0A9W4MFU6_9ACTN</name>
<comment type="caution">
    <text evidence="1">The sequence shown here is derived from an EMBL/GenBank/DDBJ whole genome shotgun (WGS) entry which is preliminary data.</text>
</comment>
<dbReference type="Proteomes" id="UP001153328">
    <property type="component" value="Unassembled WGS sequence"/>
</dbReference>
<dbReference type="AlphaFoldDB" id="A0A9W4MFU6"/>
<dbReference type="EMBL" id="CAJVAX010000017">
    <property type="protein sequence ID" value="CAG7643649.1"/>
    <property type="molecule type" value="Genomic_DNA"/>
</dbReference>
<proteinExistence type="predicted"/>
<accession>A0A9W4MFU6</accession>
<gene>
    <name evidence="1" type="ORF">SBRY_30859</name>
</gene>
<sequence>MAQAEQPFPVPQLLAAVRSEIAAERRSDGKDAEKVSLGSGRLVGTGEGRSEHVFTCCRWNSALDGAKVLIRPSQARGPWTPAEASRMPDGKIRVLVSGPEWGRSVTNAQLRRDDAENWAVMARSLEAVGTANSVVRLESAGWILGQGSPRSARDPDPARWVAGWSGLSRCCRSELEGGVCAGQA</sequence>
<organism evidence="1 2">
    <name type="scientific">Actinacidiphila bryophytorum</name>
    <dbReference type="NCBI Taxonomy" id="1436133"/>
    <lineage>
        <taxon>Bacteria</taxon>
        <taxon>Bacillati</taxon>
        <taxon>Actinomycetota</taxon>
        <taxon>Actinomycetes</taxon>
        <taxon>Kitasatosporales</taxon>
        <taxon>Streptomycetaceae</taxon>
        <taxon>Actinacidiphila</taxon>
    </lineage>
</organism>
<reference evidence="1" key="1">
    <citation type="submission" date="2021-06" db="EMBL/GenBank/DDBJ databases">
        <authorList>
            <person name="Arsene-Ploetze F."/>
        </authorList>
    </citation>
    <scope>NUCLEOTIDE SEQUENCE</scope>
    <source>
        <strain evidence="1">SBRY1</strain>
    </source>
</reference>
<evidence type="ECO:0000313" key="1">
    <source>
        <dbReference type="EMBL" id="CAG7643649.1"/>
    </source>
</evidence>
<protein>
    <submittedName>
        <fullName evidence="1">Uncharacterized protein</fullName>
    </submittedName>
</protein>